<dbReference type="Proteomes" id="UP000267821">
    <property type="component" value="Unassembled WGS sequence"/>
</dbReference>
<name>A0A3N4LP39_9PEZI</name>
<feature type="region of interest" description="Disordered" evidence="1">
    <location>
        <begin position="120"/>
        <end position="139"/>
    </location>
</feature>
<proteinExistence type="predicted"/>
<gene>
    <name evidence="2" type="ORF">L211DRAFT_848522</name>
</gene>
<dbReference type="EMBL" id="ML121540">
    <property type="protein sequence ID" value="RPB24677.1"/>
    <property type="molecule type" value="Genomic_DNA"/>
</dbReference>
<organism evidence="2 3">
    <name type="scientific">Terfezia boudieri ATCC MYA-4762</name>
    <dbReference type="NCBI Taxonomy" id="1051890"/>
    <lineage>
        <taxon>Eukaryota</taxon>
        <taxon>Fungi</taxon>
        <taxon>Dikarya</taxon>
        <taxon>Ascomycota</taxon>
        <taxon>Pezizomycotina</taxon>
        <taxon>Pezizomycetes</taxon>
        <taxon>Pezizales</taxon>
        <taxon>Pezizaceae</taxon>
        <taxon>Terfezia</taxon>
    </lineage>
</organism>
<feature type="region of interest" description="Disordered" evidence="1">
    <location>
        <begin position="1"/>
        <end position="26"/>
    </location>
</feature>
<evidence type="ECO:0000313" key="3">
    <source>
        <dbReference type="Proteomes" id="UP000267821"/>
    </source>
</evidence>
<dbReference type="InParanoid" id="A0A3N4LP39"/>
<dbReference type="OrthoDB" id="5473862at2759"/>
<keyword evidence="3" id="KW-1185">Reference proteome</keyword>
<evidence type="ECO:0000313" key="2">
    <source>
        <dbReference type="EMBL" id="RPB24677.1"/>
    </source>
</evidence>
<accession>A0A3N4LP39</accession>
<dbReference type="AlphaFoldDB" id="A0A3N4LP39"/>
<reference evidence="2 3" key="1">
    <citation type="journal article" date="2018" name="Nat. Ecol. Evol.">
        <title>Pezizomycetes genomes reveal the molecular basis of ectomycorrhizal truffle lifestyle.</title>
        <authorList>
            <person name="Murat C."/>
            <person name="Payen T."/>
            <person name="Noel B."/>
            <person name="Kuo A."/>
            <person name="Morin E."/>
            <person name="Chen J."/>
            <person name="Kohler A."/>
            <person name="Krizsan K."/>
            <person name="Balestrini R."/>
            <person name="Da Silva C."/>
            <person name="Montanini B."/>
            <person name="Hainaut M."/>
            <person name="Levati E."/>
            <person name="Barry K.W."/>
            <person name="Belfiori B."/>
            <person name="Cichocki N."/>
            <person name="Clum A."/>
            <person name="Dockter R.B."/>
            <person name="Fauchery L."/>
            <person name="Guy J."/>
            <person name="Iotti M."/>
            <person name="Le Tacon F."/>
            <person name="Lindquist E.A."/>
            <person name="Lipzen A."/>
            <person name="Malagnac F."/>
            <person name="Mello A."/>
            <person name="Molinier V."/>
            <person name="Miyauchi S."/>
            <person name="Poulain J."/>
            <person name="Riccioni C."/>
            <person name="Rubini A."/>
            <person name="Sitrit Y."/>
            <person name="Splivallo R."/>
            <person name="Traeger S."/>
            <person name="Wang M."/>
            <person name="Zifcakova L."/>
            <person name="Wipf D."/>
            <person name="Zambonelli A."/>
            <person name="Paolocci F."/>
            <person name="Nowrousian M."/>
            <person name="Ottonello S."/>
            <person name="Baldrian P."/>
            <person name="Spatafora J.W."/>
            <person name="Henrissat B."/>
            <person name="Nagy L.G."/>
            <person name="Aury J.M."/>
            <person name="Wincker P."/>
            <person name="Grigoriev I.V."/>
            <person name="Bonfante P."/>
            <person name="Martin F.M."/>
        </authorList>
    </citation>
    <scope>NUCLEOTIDE SEQUENCE [LARGE SCALE GENOMIC DNA]</scope>
    <source>
        <strain evidence="2 3">ATCC MYA-4762</strain>
    </source>
</reference>
<feature type="compositionally biased region" description="Polar residues" evidence="1">
    <location>
        <begin position="122"/>
        <end position="132"/>
    </location>
</feature>
<evidence type="ECO:0000256" key="1">
    <source>
        <dbReference type="SAM" id="MobiDB-lite"/>
    </source>
</evidence>
<sequence length="139" mass="15480">MALHMASRTDSNSLSAPKGVSKAAKPSTKLGLPLKRLASYLYLKLRAFRSPSEYVLFMEVISILDLIPDSEKASLLVPRTTRNRTRPITPTSKEIQDFNTMRSVFLNGVKRKASSIRKILQPQKSCSHTGSPFSDMPDN</sequence>
<protein>
    <submittedName>
        <fullName evidence="2">Uncharacterized protein</fullName>
    </submittedName>
</protein>